<feature type="domain" description="Glycosyl transferase family 28 C-terminal" evidence="1">
    <location>
        <begin position="89"/>
        <end position="146"/>
    </location>
</feature>
<dbReference type="Pfam" id="PF04101">
    <property type="entry name" value="Glyco_tran_28_C"/>
    <property type="match status" value="1"/>
</dbReference>
<accession>A0A6I3JEU9</accession>
<comment type="caution">
    <text evidence="2">The sequence shown here is derived from an EMBL/GenBank/DDBJ whole genome shotgun (WGS) entry which is preliminary data.</text>
</comment>
<dbReference type="Proteomes" id="UP000433406">
    <property type="component" value="Unassembled WGS sequence"/>
</dbReference>
<evidence type="ECO:0000259" key="1">
    <source>
        <dbReference type="Pfam" id="PF04101"/>
    </source>
</evidence>
<proteinExistence type="predicted"/>
<dbReference type="EMBL" id="WLCI01000016">
    <property type="protein sequence ID" value="MTB96585.1"/>
    <property type="molecule type" value="Genomic_DNA"/>
</dbReference>
<dbReference type="SUPFAM" id="SSF53756">
    <property type="entry name" value="UDP-Glycosyltransferase/glycogen phosphorylase"/>
    <property type="match status" value="1"/>
</dbReference>
<name>A0A6I3JEU9_9ACTN</name>
<keyword evidence="3" id="KW-1185">Reference proteome</keyword>
<evidence type="ECO:0000313" key="3">
    <source>
        <dbReference type="Proteomes" id="UP000433406"/>
    </source>
</evidence>
<dbReference type="InterPro" id="IPR007235">
    <property type="entry name" value="Glyco_trans_28_C"/>
</dbReference>
<dbReference type="AlphaFoldDB" id="A0A6I3JEU9"/>
<evidence type="ECO:0000313" key="2">
    <source>
        <dbReference type="EMBL" id="MTB96585.1"/>
    </source>
</evidence>
<dbReference type="Gene3D" id="3.40.50.2000">
    <property type="entry name" value="Glycogen Phosphorylase B"/>
    <property type="match status" value="1"/>
</dbReference>
<dbReference type="GO" id="GO:0016758">
    <property type="term" value="F:hexosyltransferase activity"/>
    <property type="evidence" value="ECO:0007669"/>
    <property type="project" value="InterPro"/>
</dbReference>
<protein>
    <submittedName>
        <fullName evidence="2">Glycosyl transferase family 28</fullName>
    </submittedName>
</protein>
<organism evidence="2 3">
    <name type="scientific">Nocardioides marmotae</name>
    <dbReference type="NCBI Taxonomy" id="2663857"/>
    <lineage>
        <taxon>Bacteria</taxon>
        <taxon>Bacillati</taxon>
        <taxon>Actinomycetota</taxon>
        <taxon>Actinomycetes</taxon>
        <taxon>Propionibacteriales</taxon>
        <taxon>Nocardioidaceae</taxon>
        <taxon>Nocardioides</taxon>
    </lineage>
</organism>
<reference evidence="2 3" key="1">
    <citation type="submission" date="2019-10" db="EMBL/GenBank/DDBJ databases">
        <title>Nocardioides novel species isolated from the excrement of Marmot.</title>
        <authorList>
            <person name="Zhang G."/>
        </authorList>
    </citation>
    <scope>NUCLEOTIDE SEQUENCE [LARGE SCALE GENOMIC DNA]</scope>
    <source>
        <strain evidence="3">zg-579</strain>
    </source>
</reference>
<sequence length="208" mass="21727">MPPGDRPVPRPVARAAADVPLQRPPRERVVTAPTPLVAVLLGTDHHPFDRLVDWSREVRRATGADVFVQHGATTLPPDLTGAAVLGLAELSSLLDRAAVVVTHGGPGLIMEARAAGHLPVVVPRDPRLGEHVDDHQQRFVARIAGAGFVAAAQHLPDFRRAVSIALVGGRGAPAGPVPPGGTPPGDGPVADLAPARFGRLVDELLHRT</sequence>
<gene>
    <name evidence="2" type="ORF">GGQ22_16030</name>
</gene>
<keyword evidence="2" id="KW-0808">Transferase</keyword>